<organism evidence="1 2">
    <name type="scientific">Molorchus minor</name>
    <dbReference type="NCBI Taxonomy" id="1323400"/>
    <lineage>
        <taxon>Eukaryota</taxon>
        <taxon>Metazoa</taxon>
        <taxon>Ecdysozoa</taxon>
        <taxon>Arthropoda</taxon>
        <taxon>Hexapoda</taxon>
        <taxon>Insecta</taxon>
        <taxon>Pterygota</taxon>
        <taxon>Neoptera</taxon>
        <taxon>Endopterygota</taxon>
        <taxon>Coleoptera</taxon>
        <taxon>Polyphaga</taxon>
        <taxon>Cucujiformia</taxon>
        <taxon>Chrysomeloidea</taxon>
        <taxon>Cerambycidae</taxon>
        <taxon>Lamiinae</taxon>
        <taxon>Monochamini</taxon>
        <taxon>Molorchus</taxon>
    </lineage>
</organism>
<evidence type="ECO:0000313" key="1">
    <source>
        <dbReference type="EMBL" id="KAJ8972958.1"/>
    </source>
</evidence>
<accession>A0ABQ9J4Q1</accession>
<evidence type="ECO:0008006" key="3">
    <source>
        <dbReference type="Google" id="ProtNLM"/>
    </source>
</evidence>
<name>A0ABQ9J4Q1_9CUCU</name>
<comment type="caution">
    <text evidence="1">The sequence shown here is derived from an EMBL/GenBank/DDBJ whole genome shotgun (WGS) entry which is preliminary data.</text>
</comment>
<keyword evidence="2" id="KW-1185">Reference proteome</keyword>
<gene>
    <name evidence="1" type="ORF">NQ317_000792</name>
</gene>
<sequence>MGRRWTTEEKVIALAVLKKSPRCYNLLRRYHFILVSMNTYFNTLPSASAKMKIGFCEMDIKEHLQYDCQADRIIGFEELDGSGEI</sequence>
<dbReference type="Proteomes" id="UP001162164">
    <property type="component" value="Unassembled WGS sequence"/>
</dbReference>
<dbReference type="EMBL" id="JAPWTJ010001268">
    <property type="protein sequence ID" value="KAJ8972958.1"/>
    <property type="molecule type" value="Genomic_DNA"/>
</dbReference>
<proteinExistence type="predicted"/>
<evidence type="ECO:0000313" key="2">
    <source>
        <dbReference type="Proteomes" id="UP001162164"/>
    </source>
</evidence>
<protein>
    <recommendedName>
        <fullName evidence="3">Transposase</fullName>
    </recommendedName>
</protein>
<reference evidence="1" key="1">
    <citation type="journal article" date="2023" name="Insect Mol. Biol.">
        <title>Genome sequencing provides insights into the evolution of gene families encoding plant cell wall-degrading enzymes in longhorned beetles.</title>
        <authorList>
            <person name="Shin N.R."/>
            <person name="Okamura Y."/>
            <person name="Kirsch R."/>
            <person name="Pauchet Y."/>
        </authorList>
    </citation>
    <scope>NUCLEOTIDE SEQUENCE</scope>
    <source>
        <strain evidence="1">MMC_N1</strain>
    </source>
</reference>